<dbReference type="PROSITE" id="PS50980">
    <property type="entry name" value="COA_CT_NTER"/>
    <property type="match status" value="1"/>
</dbReference>
<dbReference type="Pfam" id="PF01039">
    <property type="entry name" value="Carboxyl_trans"/>
    <property type="match status" value="1"/>
</dbReference>
<dbReference type="SUPFAM" id="SSF52096">
    <property type="entry name" value="ClpP/crotonase"/>
    <property type="match status" value="2"/>
</dbReference>
<dbReference type="GO" id="GO:0004658">
    <property type="term" value="F:propionyl-CoA carboxylase activity"/>
    <property type="evidence" value="ECO:0007669"/>
    <property type="project" value="TreeGrafter"/>
</dbReference>
<sequence length="452" mass="49756">MSNKKEFTGAQKMICQILDPGSFMEIGEAVTARLTDFYTPDTQDKPSDGVITGYGTIDGQLVYIFSQDVEVLGGTYGEMHGQKINRLYQLAMKAKAPIIGLLDCHGFRIEEGLDSLDKFARLYALQAQASDLIPQIMAVVGMCGGGMSIAANMADFVFVEKEHGQLFVNSASSIDRSFDEIVDQADFTDASMSFDEIKDSIRTLVHTLIPANTERKPRQKPCNDDLNRLCPNLAGLSGDGRAILKEISDNGFFFETRRDCGEDMVTGFIMLDGIVIGAIANQKSKSGMRRISAEGFDKAATFIELCDKFSFPILTLTDTEGFDTSEEQEIYLPKAAGRMIRALTKAKAPKVNLITGEIYGSAYSIMNSKGLGADYVFMWDGAKVNLINAKQAVEILYPQADSTMIEQRIADYEKSHSGARALARHDYVDKVIDPADSRKYLVGAFETFANLY</sequence>
<reference evidence="3 4" key="1">
    <citation type="submission" date="2018-08" db="EMBL/GenBank/DDBJ databases">
        <title>Murine metabolic-syndrome-specific gut microbial biobank.</title>
        <authorList>
            <person name="Liu C."/>
        </authorList>
    </citation>
    <scope>NUCLEOTIDE SEQUENCE [LARGE SCALE GENOMIC DNA]</scope>
    <source>
        <strain evidence="3 4">28</strain>
    </source>
</reference>
<dbReference type="EMBL" id="QXWK01000004">
    <property type="protein sequence ID" value="NBH60621.1"/>
    <property type="molecule type" value="Genomic_DNA"/>
</dbReference>
<dbReference type="InterPro" id="IPR051047">
    <property type="entry name" value="AccD/PCCB"/>
</dbReference>
<dbReference type="PANTHER" id="PTHR43842">
    <property type="entry name" value="PROPIONYL-COA CARBOXYLASE BETA CHAIN"/>
    <property type="match status" value="1"/>
</dbReference>
<gene>
    <name evidence="3" type="ORF">D0435_02900</name>
</gene>
<evidence type="ECO:0000313" key="4">
    <source>
        <dbReference type="Proteomes" id="UP000446866"/>
    </source>
</evidence>
<feature type="domain" description="CoA carboxyltransferase C-terminal" evidence="2">
    <location>
        <begin position="228"/>
        <end position="452"/>
    </location>
</feature>
<dbReference type="PANTHER" id="PTHR43842:SF2">
    <property type="entry name" value="PROPIONYL-COA CARBOXYLASE BETA CHAIN, MITOCHONDRIAL"/>
    <property type="match status" value="1"/>
</dbReference>
<dbReference type="RefSeq" id="WP_160200921.1">
    <property type="nucleotide sequence ID" value="NZ_QXWK01000004.1"/>
</dbReference>
<dbReference type="InterPro" id="IPR011762">
    <property type="entry name" value="COA_CT_N"/>
</dbReference>
<dbReference type="GO" id="GO:0016740">
    <property type="term" value="F:transferase activity"/>
    <property type="evidence" value="ECO:0007669"/>
    <property type="project" value="UniProtKB-KW"/>
</dbReference>
<organism evidence="3 4">
    <name type="scientific">Anaerotruncus colihominis</name>
    <dbReference type="NCBI Taxonomy" id="169435"/>
    <lineage>
        <taxon>Bacteria</taxon>
        <taxon>Bacillati</taxon>
        <taxon>Bacillota</taxon>
        <taxon>Clostridia</taxon>
        <taxon>Eubacteriales</taxon>
        <taxon>Oscillospiraceae</taxon>
        <taxon>Anaerotruncus</taxon>
    </lineage>
</organism>
<dbReference type="PROSITE" id="PS50989">
    <property type="entry name" value="COA_CT_CTER"/>
    <property type="match status" value="1"/>
</dbReference>
<dbReference type="InterPro" id="IPR029045">
    <property type="entry name" value="ClpP/crotonase-like_dom_sf"/>
</dbReference>
<proteinExistence type="predicted"/>
<evidence type="ECO:0000313" key="3">
    <source>
        <dbReference type="EMBL" id="NBH60621.1"/>
    </source>
</evidence>
<keyword evidence="4" id="KW-1185">Reference proteome</keyword>
<accession>A0A845QHP2</accession>
<evidence type="ECO:0000259" key="2">
    <source>
        <dbReference type="PROSITE" id="PS50989"/>
    </source>
</evidence>
<comment type="caution">
    <text evidence="3">The sequence shown here is derived from an EMBL/GenBank/DDBJ whole genome shotgun (WGS) entry which is preliminary data.</text>
</comment>
<evidence type="ECO:0000259" key="1">
    <source>
        <dbReference type="PROSITE" id="PS50980"/>
    </source>
</evidence>
<protein>
    <submittedName>
        <fullName evidence="3">Carboxyl transferase</fullName>
    </submittedName>
</protein>
<dbReference type="Gene3D" id="3.90.226.10">
    <property type="entry name" value="2-enoyl-CoA Hydratase, Chain A, domain 1"/>
    <property type="match status" value="2"/>
</dbReference>
<name>A0A845QHP2_9FIRM</name>
<dbReference type="Proteomes" id="UP000446866">
    <property type="component" value="Unassembled WGS sequence"/>
</dbReference>
<dbReference type="AlphaFoldDB" id="A0A845QHP2"/>
<dbReference type="InterPro" id="IPR011763">
    <property type="entry name" value="COA_CT_C"/>
</dbReference>
<keyword evidence="3" id="KW-0808">Transferase</keyword>
<feature type="domain" description="CoA carboxyltransferase N-terminal" evidence="1">
    <location>
        <begin position="1"/>
        <end position="233"/>
    </location>
</feature>
<dbReference type="InterPro" id="IPR034733">
    <property type="entry name" value="AcCoA_carboxyl_beta"/>
</dbReference>